<dbReference type="InterPro" id="IPR002156">
    <property type="entry name" value="RNaseH_domain"/>
</dbReference>
<organism evidence="3 4">
    <name type="scientific">Periplaneta americana</name>
    <name type="common">American cockroach</name>
    <name type="synonym">Blatta americana</name>
    <dbReference type="NCBI Taxonomy" id="6978"/>
    <lineage>
        <taxon>Eukaryota</taxon>
        <taxon>Metazoa</taxon>
        <taxon>Ecdysozoa</taxon>
        <taxon>Arthropoda</taxon>
        <taxon>Hexapoda</taxon>
        <taxon>Insecta</taxon>
        <taxon>Pterygota</taxon>
        <taxon>Neoptera</taxon>
        <taxon>Polyneoptera</taxon>
        <taxon>Dictyoptera</taxon>
        <taxon>Blattodea</taxon>
        <taxon>Blattoidea</taxon>
        <taxon>Blattidae</taxon>
        <taxon>Blattinae</taxon>
        <taxon>Periplaneta</taxon>
    </lineage>
</organism>
<evidence type="ECO:0000259" key="2">
    <source>
        <dbReference type="PROSITE" id="PS50879"/>
    </source>
</evidence>
<dbReference type="Proteomes" id="UP001148838">
    <property type="component" value="Unassembled WGS sequence"/>
</dbReference>
<gene>
    <name evidence="3" type="ORF">ANN_19331</name>
</gene>
<name>A0ABQ8SAI4_PERAM</name>
<evidence type="ECO:0000313" key="4">
    <source>
        <dbReference type="Proteomes" id="UP001148838"/>
    </source>
</evidence>
<dbReference type="Gene3D" id="3.30.420.10">
    <property type="entry name" value="Ribonuclease H-like superfamily/Ribonuclease H"/>
    <property type="match status" value="1"/>
</dbReference>
<dbReference type="InterPro" id="IPR012337">
    <property type="entry name" value="RNaseH-like_sf"/>
</dbReference>
<dbReference type="PROSITE" id="PS50879">
    <property type="entry name" value="RNASE_H_1"/>
    <property type="match status" value="1"/>
</dbReference>
<dbReference type="EMBL" id="JAJSOF020000031">
    <property type="protein sequence ID" value="KAJ4430740.1"/>
    <property type="molecule type" value="Genomic_DNA"/>
</dbReference>
<keyword evidence="4" id="KW-1185">Reference proteome</keyword>
<proteinExistence type="predicted"/>
<dbReference type="SUPFAM" id="SSF53098">
    <property type="entry name" value="Ribonuclease H-like"/>
    <property type="match status" value="1"/>
</dbReference>
<comment type="caution">
    <text evidence="3">The sequence shown here is derived from an EMBL/GenBank/DDBJ whole genome shotgun (WGS) entry which is preliminary data.</text>
</comment>
<accession>A0ABQ8SAI4</accession>
<evidence type="ECO:0000256" key="1">
    <source>
        <dbReference type="SAM" id="MobiDB-lite"/>
    </source>
</evidence>
<sequence length="356" mass="40816">MLSQLISLNKRIVFQWIQSHCGILGNENADALAKKGSTASYRPVTKSTYYSVNRFIKSTYLDFNKQNLITQSQGKKWNSLHHNLQLIPDLPRKLPVAAFRLVTGHDCLAKHLHRIGIYQSPNCPLCNSNQEMDSEHLKICASVQRPASERARDIVISPGSQLSEDKFGPPKVEEELKKTPLPGESNRDEKNLLNGQHKRRSTVHSNIIQTVMKYSALRSMAQKERNTSWKLKYLVSQYGADIFCILNKDLYYKLCNVNITSAKNKEYNVQRHVSTMKHKGLEQGNVQKDPISNSTFYEVMCEAFIPADIPFNKLANMAFREFYRNTLEEKFHIRLCYGSSTSRKFTTHALLRSDVN</sequence>
<protein>
    <recommendedName>
        <fullName evidence="2">RNase H type-1 domain-containing protein</fullName>
    </recommendedName>
</protein>
<evidence type="ECO:0000313" key="3">
    <source>
        <dbReference type="EMBL" id="KAJ4430740.1"/>
    </source>
</evidence>
<feature type="region of interest" description="Disordered" evidence="1">
    <location>
        <begin position="159"/>
        <end position="200"/>
    </location>
</feature>
<reference evidence="3 4" key="1">
    <citation type="journal article" date="2022" name="Allergy">
        <title>Genome assembly and annotation of Periplaneta americana reveal a comprehensive cockroach allergen profile.</title>
        <authorList>
            <person name="Wang L."/>
            <person name="Xiong Q."/>
            <person name="Saelim N."/>
            <person name="Wang L."/>
            <person name="Nong W."/>
            <person name="Wan A.T."/>
            <person name="Shi M."/>
            <person name="Liu X."/>
            <person name="Cao Q."/>
            <person name="Hui J.H.L."/>
            <person name="Sookrung N."/>
            <person name="Leung T.F."/>
            <person name="Tungtrongchitr A."/>
            <person name="Tsui S.K.W."/>
        </authorList>
    </citation>
    <scope>NUCLEOTIDE SEQUENCE [LARGE SCALE GENOMIC DNA]</scope>
    <source>
        <strain evidence="3">PWHHKU_190912</strain>
    </source>
</reference>
<feature type="compositionally biased region" description="Basic and acidic residues" evidence="1">
    <location>
        <begin position="163"/>
        <end position="178"/>
    </location>
</feature>
<dbReference type="InterPro" id="IPR036397">
    <property type="entry name" value="RNaseH_sf"/>
</dbReference>
<feature type="domain" description="RNase H type-1" evidence="2">
    <location>
        <begin position="1"/>
        <end position="38"/>
    </location>
</feature>